<evidence type="ECO:0000313" key="4">
    <source>
        <dbReference type="Proteomes" id="UP000770661"/>
    </source>
</evidence>
<feature type="chain" id="PRO_5035326440" evidence="2">
    <location>
        <begin position="18"/>
        <end position="243"/>
    </location>
</feature>
<evidence type="ECO:0000313" key="3">
    <source>
        <dbReference type="EMBL" id="KAG0717823.1"/>
    </source>
</evidence>
<evidence type="ECO:0000256" key="2">
    <source>
        <dbReference type="SAM" id="SignalP"/>
    </source>
</evidence>
<sequence length="243" mass="24985">MEWHALIVCICVDVSVCFFTLLSPPLSPSCLPVCLHCCVHAGMYTHHCAHTLQRVAEKLAGNGSVSISKAIRNKELEIIPISPVAKSGGGGGAAHGSVPPHRDKSEPKVSISTVAAAQRLSNGAAGWREESASVSIEPCGPAPPMAPGSTDDGPLNLSMKTEGAKAVKIGEKRDHKEAMGSLGLGRAGVQPLDFPGGLGGGLGSVLTPSLEVLQSLYGAQQGESRNVLASLASVPQMQEVQAS</sequence>
<protein>
    <submittedName>
        <fullName evidence="3">Uncharacterized protein</fullName>
    </submittedName>
</protein>
<keyword evidence="2" id="KW-0732">Signal</keyword>
<evidence type="ECO:0000256" key="1">
    <source>
        <dbReference type="SAM" id="MobiDB-lite"/>
    </source>
</evidence>
<dbReference type="EMBL" id="JACEEZ010017038">
    <property type="protein sequence ID" value="KAG0717823.1"/>
    <property type="molecule type" value="Genomic_DNA"/>
</dbReference>
<feature type="region of interest" description="Disordered" evidence="1">
    <location>
        <begin position="86"/>
        <end position="106"/>
    </location>
</feature>
<proteinExistence type="predicted"/>
<dbReference type="Proteomes" id="UP000770661">
    <property type="component" value="Unassembled WGS sequence"/>
</dbReference>
<gene>
    <name evidence="3" type="ORF">GWK47_053662</name>
</gene>
<feature type="signal peptide" evidence="2">
    <location>
        <begin position="1"/>
        <end position="17"/>
    </location>
</feature>
<comment type="caution">
    <text evidence="3">The sequence shown here is derived from an EMBL/GenBank/DDBJ whole genome shotgun (WGS) entry which is preliminary data.</text>
</comment>
<dbReference type="OrthoDB" id="10589024at2759"/>
<dbReference type="AlphaFoldDB" id="A0A8J4Y0E9"/>
<keyword evidence="4" id="KW-1185">Reference proteome</keyword>
<accession>A0A8J4Y0E9</accession>
<reference evidence="3" key="1">
    <citation type="submission" date="2020-07" db="EMBL/GenBank/DDBJ databases">
        <title>The High-quality genome of the commercially important snow crab, Chionoecetes opilio.</title>
        <authorList>
            <person name="Jeong J.-H."/>
            <person name="Ryu S."/>
        </authorList>
    </citation>
    <scope>NUCLEOTIDE SEQUENCE</scope>
    <source>
        <strain evidence="3">MADBK_172401_WGS</strain>
        <tissue evidence="3">Digestive gland</tissue>
    </source>
</reference>
<name>A0A8J4Y0E9_CHIOP</name>
<organism evidence="3 4">
    <name type="scientific">Chionoecetes opilio</name>
    <name type="common">Atlantic snow crab</name>
    <name type="synonym">Cancer opilio</name>
    <dbReference type="NCBI Taxonomy" id="41210"/>
    <lineage>
        <taxon>Eukaryota</taxon>
        <taxon>Metazoa</taxon>
        <taxon>Ecdysozoa</taxon>
        <taxon>Arthropoda</taxon>
        <taxon>Crustacea</taxon>
        <taxon>Multicrustacea</taxon>
        <taxon>Malacostraca</taxon>
        <taxon>Eumalacostraca</taxon>
        <taxon>Eucarida</taxon>
        <taxon>Decapoda</taxon>
        <taxon>Pleocyemata</taxon>
        <taxon>Brachyura</taxon>
        <taxon>Eubrachyura</taxon>
        <taxon>Majoidea</taxon>
        <taxon>Majidae</taxon>
        <taxon>Chionoecetes</taxon>
    </lineage>
</organism>